<feature type="domain" description="VWFA" evidence="1">
    <location>
        <begin position="14"/>
        <end position="191"/>
    </location>
</feature>
<dbReference type="SMART" id="SM00327">
    <property type="entry name" value="VWA"/>
    <property type="match status" value="1"/>
</dbReference>
<dbReference type="Gene3D" id="3.40.50.410">
    <property type="entry name" value="von Willebrand factor, type A domain"/>
    <property type="match status" value="1"/>
</dbReference>
<gene>
    <name evidence="2" type="ORF">C6Y14_38385</name>
</gene>
<dbReference type="OrthoDB" id="9806395at2"/>
<proteinExistence type="predicted"/>
<dbReference type="PANTHER" id="PTHR10579">
    <property type="entry name" value="CALCIUM-ACTIVATED CHLORIDE CHANNEL REGULATOR"/>
    <property type="match status" value="1"/>
</dbReference>
<dbReference type="SUPFAM" id="SSF53300">
    <property type="entry name" value="vWA-like"/>
    <property type="match status" value="1"/>
</dbReference>
<sequence length="229" mass="24406">MSEFSESERPPVFPVCLVLDVSWSMAGPPLAAVNAMLPEIKQVILDDHATGEIARLAMVTFSDHAERVMPLTDLKYAVPPVLAPQGGTNFAAGLRTAYETLREGISGLGRGSTYHRPVVFFVSDGEHNSSEDWTGPFRDLTSKEDKYGAEVVSFGFGQANRSVIAQVSTNFAFYANDGDPAAAVREILSTVVRSIRTTSGSFNSSGGGALSVPVGQALSQLPLPQQTVN</sequence>
<dbReference type="InterPro" id="IPR036465">
    <property type="entry name" value="vWFA_dom_sf"/>
</dbReference>
<dbReference type="Pfam" id="PF00092">
    <property type="entry name" value="VWA"/>
    <property type="match status" value="1"/>
</dbReference>
<comment type="caution">
    <text evidence="2">The sequence shown here is derived from an EMBL/GenBank/DDBJ whole genome shotgun (WGS) entry which is preliminary data.</text>
</comment>
<dbReference type="InterPro" id="IPR002035">
    <property type="entry name" value="VWF_A"/>
</dbReference>
<evidence type="ECO:0000259" key="1">
    <source>
        <dbReference type="PROSITE" id="PS50234"/>
    </source>
</evidence>
<evidence type="ECO:0000313" key="3">
    <source>
        <dbReference type="Proteomes" id="UP000240429"/>
    </source>
</evidence>
<protein>
    <recommendedName>
        <fullName evidence="1">VWFA domain-containing protein</fullName>
    </recommendedName>
</protein>
<dbReference type="Proteomes" id="UP000240429">
    <property type="component" value="Unassembled WGS sequence"/>
</dbReference>
<evidence type="ECO:0000313" key="2">
    <source>
        <dbReference type="EMBL" id="PSM38209.1"/>
    </source>
</evidence>
<accession>A0A2P8PW57</accession>
<dbReference type="AlphaFoldDB" id="A0A2P8PW57"/>
<dbReference type="EMBL" id="PYBJ01000031">
    <property type="protein sequence ID" value="PSM38209.1"/>
    <property type="molecule type" value="Genomic_DNA"/>
</dbReference>
<dbReference type="PROSITE" id="PS50234">
    <property type="entry name" value="VWFA"/>
    <property type="match status" value="1"/>
</dbReference>
<name>A0A2P8PW57_9ACTN</name>
<dbReference type="PANTHER" id="PTHR10579:SF43">
    <property type="entry name" value="ZINC FINGER (C3HC4-TYPE RING FINGER) FAMILY PROTEIN"/>
    <property type="match status" value="1"/>
</dbReference>
<dbReference type="InterPro" id="IPR051266">
    <property type="entry name" value="CLCR"/>
</dbReference>
<organism evidence="2 3">
    <name type="scientific">Streptomyces dioscori</name>
    <dbReference type="NCBI Taxonomy" id="2109333"/>
    <lineage>
        <taxon>Bacteria</taxon>
        <taxon>Bacillati</taxon>
        <taxon>Actinomycetota</taxon>
        <taxon>Actinomycetes</taxon>
        <taxon>Kitasatosporales</taxon>
        <taxon>Streptomycetaceae</taxon>
        <taxon>Streptomyces</taxon>
        <taxon>Streptomyces aurantiacus group</taxon>
    </lineage>
</organism>
<keyword evidence="3" id="KW-1185">Reference proteome</keyword>
<dbReference type="RefSeq" id="WP_107021540.1">
    <property type="nucleotide sequence ID" value="NZ_KZ679057.1"/>
</dbReference>
<reference evidence="2 3" key="1">
    <citation type="submission" date="2018-03" db="EMBL/GenBank/DDBJ databases">
        <title>Streptomyces dioscori sp. nov., a novel endophytic actinobacterium isolated from bulbil of Dioscorea bulbifera L.</title>
        <authorList>
            <person name="Zhikuan W."/>
        </authorList>
    </citation>
    <scope>NUCLEOTIDE SEQUENCE [LARGE SCALE GENOMIC DNA]</scope>
    <source>
        <strain evidence="2 3">A217</strain>
    </source>
</reference>